<feature type="transmembrane region" description="Helical" evidence="5">
    <location>
        <begin position="7"/>
        <end position="30"/>
    </location>
</feature>
<evidence type="ECO:0000256" key="4">
    <source>
        <dbReference type="ARBA" id="ARBA00023136"/>
    </source>
</evidence>
<evidence type="ECO:0000313" key="7">
    <source>
        <dbReference type="Proteomes" id="UP000828390"/>
    </source>
</evidence>
<feature type="transmembrane region" description="Helical" evidence="5">
    <location>
        <begin position="111"/>
        <end position="131"/>
    </location>
</feature>
<keyword evidence="7" id="KW-1185">Reference proteome</keyword>
<reference evidence="6" key="2">
    <citation type="submission" date="2020-11" db="EMBL/GenBank/DDBJ databases">
        <authorList>
            <person name="McCartney M.A."/>
            <person name="Auch B."/>
            <person name="Kono T."/>
            <person name="Mallez S."/>
            <person name="Becker A."/>
            <person name="Gohl D.M."/>
            <person name="Silverstein K.A.T."/>
            <person name="Koren S."/>
            <person name="Bechman K.B."/>
            <person name="Herman A."/>
            <person name="Abrahante J.E."/>
            <person name="Garbe J."/>
        </authorList>
    </citation>
    <scope>NUCLEOTIDE SEQUENCE</scope>
    <source>
        <strain evidence="6">Duluth1</strain>
        <tissue evidence="6">Whole animal</tissue>
    </source>
</reference>
<evidence type="ECO:0000256" key="1">
    <source>
        <dbReference type="ARBA" id="ARBA00004141"/>
    </source>
</evidence>
<keyword evidence="3 5" id="KW-1133">Transmembrane helix</keyword>
<dbReference type="EMBL" id="JAIWYP010000015">
    <property type="protein sequence ID" value="KAH3704837.1"/>
    <property type="molecule type" value="Genomic_DNA"/>
</dbReference>
<dbReference type="Proteomes" id="UP000828390">
    <property type="component" value="Unassembled WGS sequence"/>
</dbReference>
<comment type="subcellular location">
    <subcellularLocation>
        <location evidence="1">Membrane</location>
        <topology evidence="1">Multi-pass membrane protein</topology>
    </subcellularLocation>
</comment>
<accession>A0A9D4BTD3</accession>
<name>A0A9D4BTD3_DREPO</name>
<evidence type="ECO:0000256" key="2">
    <source>
        <dbReference type="ARBA" id="ARBA00022692"/>
    </source>
</evidence>
<evidence type="ECO:0000313" key="6">
    <source>
        <dbReference type="EMBL" id="KAH3704837.1"/>
    </source>
</evidence>
<evidence type="ECO:0000256" key="3">
    <source>
        <dbReference type="ARBA" id="ARBA00022989"/>
    </source>
</evidence>
<gene>
    <name evidence="6" type="ORF">DPMN_079898</name>
</gene>
<comment type="caution">
    <text evidence="6">The sequence shown here is derived from an EMBL/GenBank/DDBJ whole genome shotgun (WGS) entry which is preliminary data.</text>
</comment>
<feature type="transmembrane region" description="Helical" evidence="5">
    <location>
        <begin position="73"/>
        <end position="99"/>
    </location>
</feature>
<evidence type="ECO:0000256" key="5">
    <source>
        <dbReference type="SAM" id="Phobius"/>
    </source>
</evidence>
<dbReference type="GO" id="GO:0016020">
    <property type="term" value="C:membrane"/>
    <property type="evidence" value="ECO:0007669"/>
    <property type="project" value="UniProtKB-SubCell"/>
</dbReference>
<keyword evidence="4 5" id="KW-0472">Membrane</keyword>
<dbReference type="Gene3D" id="1.20.140.150">
    <property type="match status" value="1"/>
</dbReference>
<reference evidence="6" key="1">
    <citation type="journal article" date="2019" name="bioRxiv">
        <title>The Genome of the Zebra Mussel, Dreissena polymorpha: A Resource for Invasive Species Research.</title>
        <authorList>
            <person name="McCartney M.A."/>
            <person name="Auch B."/>
            <person name="Kono T."/>
            <person name="Mallez S."/>
            <person name="Zhang Y."/>
            <person name="Obille A."/>
            <person name="Becker A."/>
            <person name="Abrahante J.E."/>
            <person name="Garbe J."/>
            <person name="Badalamenti J.P."/>
            <person name="Herman A."/>
            <person name="Mangelson H."/>
            <person name="Liachko I."/>
            <person name="Sullivan S."/>
            <person name="Sone E.D."/>
            <person name="Koren S."/>
            <person name="Silverstein K.A.T."/>
            <person name="Beckman K.B."/>
            <person name="Gohl D.M."/>
        </authorList>
    </citation>
    <scope>NUCLEOTIDE SEQUENCE</scope>
    <source>
        <strain evidence="6">Duluth1</strain>
        <tissue evidence="6">Whole animal</tissue>
    </source>
</reference>
<dbReference type="AlphaFoldDB" id="A0A9D4BTD3"/>
<sequence length="188" mass="20589">MKQIVGYVMVALAALQVLFSILTLSLNAWVEYRIDNKNYWSSLTVTTLGLWKICIGEKCDSIPDGLVDISLKIARGCVIVGMLLNVGVAASAAFQVFFVKTGRNLYSVMNGLFSLEGLCFLAAIGVFVYKGKFQQNPINLSKSDSSYERTFVGGFIMAIIEIVTSIILGIVMTMYKRMQYPAPVSGLA</sequence>
<protein>
    <submittedName>
        <fullName evidence="6">Uncharacterized protein</fullName>
    </submittedName>
</protein>
<feature type="transmembrane region" description="Helical" evidence="5">
    <location>
        <begin position="151"/>
        <end position="171"/>
    </location>
</feature>
<dbReference type="InterPro" id="IPR004031">
    <property type="entry name" value="PMP22/EMP/MP20/Claudin"/>
</dbReference>
<keyword evidence="2 5" id="KW-0812">Transmembrane</keyword>
<dbReference type="Pfam" id="PF00822">
    <property type="entry name" value="PMP22_Claudin"/>
    <property type="match status" value="1"/>
</dbReference>
<organism evidence="6 7">
    <name type="scientific">Dreissena polymorpha</name>
    <name type="common">Zebra mussel</name>
    <name type="synonym">Mytilus polymorpha</name>
    <dbReference type="NCBI Taxonomy" id="45954"/>
    <lineage>
        <taxon>Eukaryota</taxon>
        <taxon>Metazoa</taxon>
        <taxon>Spiralia</taxon>
        <taxon>Lophotrochozoa</taxon>
        <taxon>Mollusca</taxon>
        <taxon>Bivalvia</taxon>
        <taxon>Autobranchia</taxon>
        <taxon>Heteroconchia</taxon>
        <taxon>Euheterodonta</taxon>
        <taxon>Imparidentia</taxon>
        <taxon>Neoheterodontei</taxon>
        <taxon>Myida</taxon>
        <taxon>Dreissenoidea</taxon>
        <taxon>Dreissenidae</taxon>
        <taxon>Dreissena</taxon>
    </lineage>
</organism>
<proteinExistence type="predicted"/>